<reference evidence="2" key="1">
    <citation type="thesis" date="2021" institute="BYU ScholarsArchive" country="Provo, UT, USA">
        <title>Applications of and Algorithms for Genome Assembly and Genomic Analyses with an Emphasis on Marine Teleosts.</title>
        <authorList>
            <person name="Pickett B.D."/>
        </authorList>
    </citation>
    <scope>NUCLEOTIDE SEQUENCE</scope>
    <source>
        <strain evidence="2">HI-2016</strain>
    </source>
</reference>
<dbReference type="AlphaFoldDB" id="A0A8T2PEC9"/>
<comment type="caution">
    <text evidence="2">The sequence shown here is derived from an EMBL/GenBank/DDBJ whole genome shotgun (WGS) entry which is preliminary data.</text>
</comment>
<sequence>MVKVDSIQTQVLGRLNSISAYWTSSSWLSKTSVVSLVFVAVLVFNYMECDSPDFLRLTKTRTKSKRSTQSQGYTASTQHSKQSNDPKPNPY</sequence>
<feature type="region of interest" description="Disordered" evidence="1">
    <location>
        <begin position="58"/>
        <end position="91"/>
    </location>
</feature>
<dbReference type="EMBL" id="JAFBMS010000012">
    <property type="protein sequence ID" value="KAG9347848.1"/>
    <property type="molecule type" value="Genomic_DNA"/>
</dbReference>
<keyword evidence="3" id="KW-1185">Reference proteome</keyword>
<dbReference type="Proteomes" id="UP000824540">
    <property type="component" value="Unassembled WGS sequence"/>
</dbReference>
<organism evidence="2 3">
    <name type="scientific">Albula glossodonta</name>
    <name type="common">roundjaw bonefish</name>
    <dbReference type="NCBI Taxonomy" id="121402"/>
    <lineage>
        <taxon>Eukaryota</taxon>
        <taxon>Metazoa</taxon>
        <taxon>Chordata</taxon>
        <taxon>Craniata</taxon>
        <taxon>Vertebrata</taxon>
        <taxon>Euteleostomi</taxon>
        <taxon>Actinopterygii</taxon>
        <taxon>Neopterygii</taxon>
        <taxon>Teleostei</taxon>
        <taxon>Albuliformes</taxon>
        <taxon>Albulidae</taxon>
        <taxon>Albula</taxon>
    </lineage>
</organism>
<feature type="compositionally biased region" description="Polar residues" evidence="1">
    <location>
        <begin position="72"/>
        <end position="91"/>
    </location>
</feature>
<name>A0A8T2PEC9_9TELE</name>
<dbReference type="OrthoDB" id="6250964at2759"/>
<protein>
    <submittedName>
        <fullName evidence="2">Uncharacterized protein</fullName>
    </submittedName>
</protein>
<gene>
    <name evidence="2" type="ORF">JZ751_003864</name>
</gene>
<evidence type="ECO:0000256" key="1">
    <source>
        <dbReference type="SAM" id="MobiDB-lite"/>
    </source>
</evidence>
<evidence type="ECO:0000313" key="2">
    <source>
        <dbReference type="EMBL" id="KAG9347848.1"/>
    </source>
</evidence>
<evidence type="ECO:0000313" key="3">
    <source>
        <dbReference type="Proteomes" id="UP000824540"/>
    </source>
</evidence>
<proteinExistence type="predicted"/>
<accession>A0A8T2PEC9</accession>